<accession>A0A255GG58</accession>
<sequence>MSDAVRAVATNLQRERTRAGWSISELGRRANVAKSTLSQLEAGSGNPSVETLWALATALGIPFARLVEPATSRVTVVRAGEGQAYASGAGGYLATLLATAAPDSRCDLYRLEVAEGARRESDPHPQGTVEHLLLCSGSALIGPADDPVLLGPGDFISYRGDAPHVFEGRPGGALAMLVSEQR</sequence>
<dbReference type="OrthoDB" id="5584941at2"/>
<evidence type="ECO:0000256" key="1">
    <source>
        <dbReference type="ARBA" id="ARBA00023125"/>
    </source>
</evidence>
<dbReference type="AlphaFoldDB" id="A0A255GG58"/>
<dbReference type="InterPro" id="IPR050807">
    <property type="entry name" value="TransReg_Diox_bact_type"/>
</dbReference>
<dbReference type="PANTHER" id="PTHR46797">
    <property type="entry name" value="HTH-TYPE TRANSCRIPTIONAL REGULATOR"/>
    <property type="match status" value="1"/>
</dbReference>
<feature type="domain" description="HTH cro/C1-type" evidence="2">
    <location>
        <begin position="12"/>
        <end position="66"/>
    </location>
</feature>
<dbReference type="GO" id="GO:0003677">
    <property type="term" value="F:DNA binding"/>
    <property type="evidence" value="ECO:0007669"/>
    <property type="project" value="UniProtKB-KW"/>
</dbReference>
<dbReference type="Gene3D" id="1.10.260.40">
    <property type="entry name" value="lambda repressor-like DNA-binding domains"/>
    <property type="match status" value="1"/>
</dbReference>
<dbReference type="GO" id="GO:0005829">
    <property type="term" value="C:cytosol"/>
    <property type="evidence" value="ECO:0007669"/>
    <property type="project" value="TreeGrafter"/>
</dbReference>
<keyword evidence="1" id="KW-0238">DNA-binding</keyword>
<dbReference type="InterPro" id="IPR010982">
    <property type="entry name" value="Lambda_DNA-bd_dom_sf"/>
</dbReference>
<dbReference type="PANTHER" id="PTHR46797:SF1">
    <property type="entry name" value="METHYLPHOSPHONATE SYNTHASE"/>
    <property type="match status" value="1"/>
</dbReference>
<dbReference type="Pfam" id="PF01381">
    <property type="entry name" value="HTH_3"/>
    <property type="match status" value="1"/>
</dbReference>
<reference evidence="3 4" key="1">
    <citation type="submission" date="2017-07" db="EMBL/GenBank/DDBJ databases">
        <title>Draft whole genome sequences of clinical Proprionibacteriaceae strains.</title>
        <authorList>
            <person name="Bernier A.-M."/>
            <person name="Bernard K."/>
            <person name="Domingo M.-C."/>
        </authorList>
    </citation>
    <scope>NUCLEOTIDE SEQUENCE [LARGE SCALE GENOMIC DNA]</scope>
    <source>
        <strain evidence="3 4">NML 030167</strain>
    </source>
</reference>
<organism evidence="3 4">
    <name type="scientific">Enemella evansiae</name>
    <dbReference type="NCBI Taxonomy" id="2016499"/>
    <lineage>
        <taxon>Bacteria</taxon>
        <taxon>Bacillati</taxon>
        <taxon>Actinomycetota</taxon>
        <taxon>Actinomycetes</taxon>
        <taxon>Propionibacteriales</taxon>
        <taxon>Propionibacteriaceae</taxon>
        <taxon>Enemella</taxon>
    </lineage>
</organism>
<dbReference type="CDD" id="cd00093">
    <property type="entry name" value="HTH_XRE"/>
    <property type="match status" value="1"/>
</dbReference>
<dbReference type="SMART" id="SM00530">
    <property type="entry name" value="HTH_XRE"/>
    <property type="match status" value="1"/>
</dbReference>
<gene>
    <name evidence="3" type="ORF">CGZ94_07950</name>
</gene>
<dbReference type="CDD" id="cd02209">
    <property type="entry name" value="cupin_XRE_C"/>
    <property type="match status" value="1"/>
</dbReference>
<dbReference type="EMBL" id="NMVO01000012">
    <property type="protein sequence ID" value="OYO14828.1"/>
    <property type="molecule type" value="Genomic_DNA"/>
</dbReference>
<dbReference type="PROSITE" id="PS50943">
    <property type="entry name" value="HTH_CROC1"/>
    <property type="match status" value="1"/>
</dbReference>
<dbReference type="SUPFAM" id="SSF51182">
    <property type="entry name" value="RmlC-like cupins"/>
    <property type="match status" value="1"/>
</dbReference>
<dbReference type="InterPro" id="IPR001387">
    <property type="entry name" value="Cro/C1-type_HTH"/>
</dbReference>
<dbReference type="GO" id="GO:0003700">
    <property type="term" value="F:DNA-binding transcription factor activity"/>
    <property type="evidence" value="ECO:0007669"/>
    <property type="project" value="TreeGrafter"/>
</dbReference>
<name>A0A255GG58_9ACTN</name>
<dbReference type="InterPro" id="IPR014710">
    <property type="entry name" value="RmlC-like_jellyroll"/>
</dbReference>
<comment type="caution">
    <text evidence="3">The sequence shown here is derived from an EMBL/GenBank/DDBJ whole genome shotgun (WGS) entry which is preliminary data.</text>
</comment>
<proteinExistence type="predicted"/>
<dbReference type="SUPFAM" id="SSF47413">
    <property type="entry name" value="lambda repressor-like DNA-binding domains"/>
    <property type="match status" value="1"/>
</dbReference>
<dbReference type="InterPro" id="IPR011051">
    <property type="entry name" value="RmlC_Cupin_sf"/>
</dbReference>
<keyword evidence="4" id="KW-1185">Reference proteome</keyword>
<protein>
    <submittedName>
        <fullName evidence="3">Transcriptional regulator</fullName>
    </submittedName>
</protein>
<dbReference type="Proteomes" id="UP000215896">
    <property type="component" value="Unassembled WGS sequence"/>
</dbReference>
<evidence type="ECO:0000313" key="4">
    <source>
        <dbReference type="Proteomes" id="UP000215896"/>
    </source>
</evidence>
<evidence type="ECO:0000313" key="3">
    <source>
        <dbReference type="EMBL" id="OYO14828.1"/>
    </source>
</evidence>
<dbReference type="Gene3D" id="2.60.120.10">
    <property type="entry name" value="Jelly Rolls"/>
    <property type="match status" value="1"/>
</dbReference>
<evidence type="ECO:0000259" key="2">
    <source>
        <dbReference type="PROSITE" id="PS50943"/>
    </source>
</evidence>